<dbReference type="SUPFAM" id="SSF51430">
    <property type="entry name" value="NAD(P)-linked oxidoreductase"/>
    <property type="match status" value="1"/>
</dbReference>
<sequence length="532" mass="58067">MVQLAAAARPGASRVLRAPLFAPIRTRSSQPPAVALRSLPALARHCSPIPDTPQPSVNHTNTIRKTGARISPLAFGAYRIAPNNATHTAALHAALAAGINVIDTAGHFGDGDSESVIGQLLASGKVDRVDLFLISKAGFVTPGIAEQLDSSAGLDAPPGGSLGPVGHSLGVEFLKSQLDVSLRRMQTDAIDLFMVNCPERLLRTMNSTQLEYRLTQAYEYLANETARGRIRGFGVTTTSLDWAFLPKSARSFAEEFHAVQVPANLCERQFLAPEFLQRIKEERLALFTHRLINAVTPRGVQRLASTPDPQHDLPEDLVDRLFNDFQALEQLEEALSQFVNDSVILTKFVWSGVLAENLERIVANDVAARYYLDQQVAPVIRADLAELKELATHSTAESDDMDADDRAAVEQWCDEYDQLTTQIRARIAALAHAHAVERHRAARDLLALTFPDARDAELEQAALALVRAARRDVPGSVLVGMRRPEYVESMVAASRIVDDDPELDRSVWDQVESSGVLDHWMDAGAGMTGSEA</sequence>
<keyword evidence="3" id="KW-1185">Reference proteome</keyword>
<dbReference type="STRING" id="578462.A0A0L0SPC3"/>
<organism evidence="2 3">
    <name type="scientific">Allomyces macrogynus (strain ATCC 38327)</name>
    <name type="common">Allomyces javanicus var. macrogynus</name>
    <dbReference type="NCBI Taxonomy" id="578462"/>
    <lineage>
        <taxon>Eukaryota</taxon>
        <taxon>Fungi</taxon>
        <taxon>Fungi incertae sedis</taxon>
        <taxon>Blastocladiomycota</taxon>
        <taxon>Blastocladiomycetes</taxon>
        <taxon>Blastocladiales</taxon>
        <taxon>Blastocladiaceae</taxon>
        <taxon>Allomyces</taxon>
    </lineage>
</organism>
<dbReference type="InterPro" id="IPR053135">
    <property type="entry name" value="AKR2_Oxidoreductase"/>
</dbReference>
<protein>
    <recommendedName>
        <fullName evidence="1">NADP-dependent oxidoreductase domain-containing protein</fullName>
    </recommendedName>
</protein>
<dbReference type="EMBL" id="GG745344">
    <property type="protein sequence ID" value="KNE64225.1"/>
    <property type="molecule type" value="Genomic_DNA"/>
</dbReference>
<dbReference type="OrthoDB" id="48988at2759"/>
<dbReference type="AlphaFoldDB" id="A0A0L0SPC3"/>
<dbReference type="Gene3D" id="3.20.20.100">
    <property type="entry name" value="NADP-dependent oxidoreductase domain"/>
    <property type="match status" value="1"/>
</dbReference>
<evidence type="ECO:0000259" key="1">
    <source>
        <dbReference type="Pfam" id="PF00248"/>
    </source>
</evidence>
<dbReference type="OMA" id="FMINAPE"/>
<dbReference type="VEuPathDB" id="FungiDB:AMAG_09266"/>
<reference evidence="2 3" key="1">
    <citation type="submission" date="2009-11" db="EMBL/GenBank/DDBJ databases">
        <title>Annotation of Allomyces macrogynus ATCC 38327.</title>
        <authorList>
            <consortium name="The Broad Institute Genome Sequencing Platform"/>
            <person name="Russ C."/>
            <person name="Cuomo C."/>
            <person name="Burger G."/>
            <person name="Gray M.W."/>
            <person name="Holland P.W.H."/>
            <person name="King N."/>
            <person name="Lang F.B.F."/>
            <person name="Roger A.J."/>
            <person name="Ruiz-Trillo I."/>
            <person name="Young S.K."/>
            <person name="Zeng Q."/>
            <person name="Gargeya S."/>
            <person name="Fitzgerald M."/>
            <person name="Haas B."/>
            <person name="Abouelleil A."/>
            <person name="Alvarado L."/>
            <person name="Arachchi H.M."/>
            <person name="Berlin A."/>
            <person name="Chapman S.B."/>
            <person name="Gearin G."/>
            <person name="Goldberg J."/>
            <person name="Griggs A."/>
            <person name="Gujja S."/>
            <person name="Hansen M."/>
            <person name="Heiman D."/>
            <person name="Howarth C."/>
            <person name="Larimer J."/>
            <person name="Lui A."/>
            <person name="MacDonald P.J.P."/>
            <person name="McCowen C."/>
            <person name="Montmayeur A."/>
            <person name="Murphy C."/>
            <person name="Neiman D."/>
            <person name="Pearson M."/>
            <person name="Priest M."/>
            <person name="Roberts A."/>
            <person name="Saif S."/>
            <person name="Shea T."/>
            <person name="Sisk P."/>
            <person name="Stolte C."/>
            <person name="Sykes S."/>
            <person name="Wortman J."/>
            <person name="Nusbaum C."/>
            <person name="Birren B."/>
        </authorList>
    </citation>
    <scope>NUCLEOTIDE SEQUENCE [LARGE SCALE GENOMIC DNA]</scope>
    <source>
        <strain evidence="2 3">ATCC 38327</strain>
    </source>
</reference>
<accession>A0A0L0SPC3</accession>
<dbReference type="PANTHER" id="PTHR43312">
    <property type="entry name" value="D-THREO-ALDOSE 1-DEHYDROGENASE"/>
    <property type="match status" value="1"/>
</dbReference>
<dbReference type="PANTHER" id="PTHR43312:SF1">
    <property type="entry name" value="NADP-DEPENDENT OXIDOREDUCTASE DOMAIN-CONTAINING PROTEIN"/>
    <property type="match status" value="1"/>
</dbReference>
<name>A0A0L0SPC3_ALLM3</name>
<dbReference type="eggNOG" id="ENOG502RYFZ">
    <property type="taxonomic scope" value="Eukaryota"/>
</dbReference>
<feature type="domain" description="NADP-dependent oxidoreductase" evidence="1">
    <location>
        <begin position="73"/>
        <end position="268"/>
    </location>
</feature>
<dbReference type="InterPro" id="IPR036812">
    <property type="entry name" value="NAD(P)_OxRdtase_dom_sf"/>
</dbReference>
<reference evidence="3" key="2">
    <citation type="submission" date="2009-11" db="EMBL/GenBank/DDBJ databases">
        <title>The Genome Sequence of Allomyces macrogynus strain ATCC 38327.</title>
        <authorList>
            <consortium name="The Broad Institute Genome Sequencing Platform"/>
            <person name="Russ C."/>
            <person name="Cuomo C."/>
            <person name="Shea T."/>
            <person name="Young S.K."/>
            <person name="Zeng Q."/>
            <person name="Koehrsen M."/>
            <person name="Haas B."/>
            <person name="Borodovsky M."/>
            <person name="Guigo R."/>
            <person name="Alvarado L."/>
            <person name="Berlin A."/>
            <person name="Borenstein D."/>
            <person name="Chen Z."/>
            <person name="Engels R."/>
            <person name="Freedman E."/>
            <person name="Gellesch M."/>
            <person name="Goldberg J."/>
            <person name="Griggs A."/>
            <person name="Gujja S."/>
            <person name="Heiman D."/>
            <person name="Hepburn T."/>
            <person name="Howarth C."/>
            <person name="Jen D."/>
            <person name="Larson L."/>
            <person name="Lewis B."/>
            <person name="Mehta T."/>
            <person name="Park D."/>
            <person name="Pearson M."/>
            <person name="Roberts A."/>
            <person name="Saif S."/>
            <person name="Shenoy N."/>
            <person name="Sisk P."/>
            <person name="Stolte C."/>
            <person name="Sykes S."/>
            <person name="Walk T."/>
            <person name="White J."/>
            <person name="Yandava C."/>
            <person name="Burger G."/>
            <person name="Gray M.W."/>
            <person name="Holland P.W.H."/>
            <person name="King N."/>
            <person name="Lang F.B.F."/>
            <person name="Roger A.J."/>
            <person name="Ruiz-Trillo I."/>
            <person name="Lander E."/>
            <person name="Nusbaum C."/>
        </authorList>
    </citation>
    <scope>NUCLEOTIDE SEQUENCE [LARGE SCALE GENOMIC DNA]</scope>
    <source>
        <strain evidence="3">ATCC 38327</strain>
    </source>
</reference>
<dbReference type="Pfam" id="PF00248">
    <property type="entry name" value="Aldo_ket_red"/>
    <property type="match status" value="1"/>
</dbReference>
<dbReference type="Proteomes" id="UP000054350">
    <property type="component" value="Unassembled WGS sequence"/>
</dbReference>
<gene>
    <name evidence="2" type="ORF">AMAG_09266</name>
</gene>
<evidence type="ECO:0000313" key="2">
    <source>
        <dbReference type="EMBL" id="KNE64225.1"/>
    </source>
</evidence>
<evidence type="ECO:0000313" key="3">
    <source>
        <dbReference type="Proteomes" id="UP000054350"/>
    </source>
</evidence>
<dbReference type="InterPro" id="IPR023210">
    <property type="entry name" value="NADP_OxRdtase_dom"/>
</dbReference>
<proteinExistence type="predicted"/>